<dbReference type="Proteomes" id="UP000045706">
    <property type="component" value="Unassembled WGS sequence"/>
</dbReference>
<feature type="transmembrane region" description="Helical" evidence="2">
    <location>
        <begin position="21"/>
        <end position="41"/>
    </location>
</feature>
<evidence type="ECO:0000313" key="4">
    <source>
        <dbReference type="Proteomes" id="UP000045706"/>
    </source>
</evidence>
<gene>
    <name evidence="3" type="ORF">BN1723_016251</name>
</gene>
<feature type="region of interest" description="Disordered" evidence="1">
    <location>
        <begin position="1"/>
        <end position="20"/>
    </location>
</feature>
<dbReference type="EMBL" id="CVQI01033518">
    <property type="protein sequence ID" value="CRK43721.1"/>
    <property type="molecule type" value="Genomic_DNA"/>
</dbReference>
<evidence type="ECO:0008006" key="5">
    <source>
        <dbReference type="Google" id="ProtNLM"/>
    </source>
</evidence>
<keyword evidence="2" id="KW-1133">Transmembrane helix</keyword>
<reference evidence="4" key="1">
    <citation type="submission" date="2015-05" db="EMBL/GenBank/DDBJ databases">
        <authorList>
            <person name="Fogelqvist Johan"/>
        </authorList>
    </citation>
    <scope>NUCLEOTIDE SEQUENCE [LARGE SCALE GENOMIC DNA]</scope>
</reference>
<protein>
    <recommendedName>
        <fullName evidence="5">NB-ARC domain-containing protein</fullName>
    </recommendedName>
</protein>
<proteinExistence type="predicted"/>
<evidence type="ECO:0000313" key="3">
    <source>
        <dbReference type="EMBL" id="CRK43721.1"/>
    </source>
</evidence>
<evidence type="ECO:0000256" key="2">
    <source>
        <dbReference type="SAM" id="Phobius"/>
    </source>
</evidence>
<evidence type="ECO:0000256" key="1">
    <source>
        <dbReference type="SAM" id="MobiDB-lite"/>
    </source>
</evidence>
<organism evidence="3 4">
    <name type="scientific">Verticillium longisporum</name>
    <name type="common">Verticillium dahliae var. longisporum</name>
    <dbReference type="NCBI Taxonomy" id="100787"/>
    <lineage>
        <taxon>Eukaryota</taxon>
        <taxon>Fungi</taxon>
        <taxon>Dikarya</taxon>
        <taxon>Ascomycota</taxon>
        <taxon>Pezizomycotina</taxon>
        <taxon>Sordariomycetes</taxon>
        <taxon>Hypocreomycetidae</taxon>
        <taxon>Glomerellales</taxon>
        <taxon>Plectosphaerellaceae</taxon>
        <taxon>Verticillium</taxon>
    </lineage>
</organism>
<accession>A0A0G4NAT5</accession>
<name>A0A0G4NAT5_VERLO</name>
<keyword evidence="2" id="KW-0812">Transmembrane</keyword>
<feature type="compositionally biased region" description="Polar residues" evidence="1">
    <location>
        <begin position="1"/>
        <end position="10"/>
    </location>
</feature>
<keyword evidence="2" id="KW-0472">Membrane</keyword>
<dbReference type="AlphaFoldDB" id="A0A0G4NAT5"/>
<sequence length="254" mass="28561">MPRQRGTTQRCIHPPGRTRQYGASHGGGLQVLLLWLFYPFMDRKLAFTFSRELYGFQTTCGMRDGINPWFMIVDNADDVGVFFNKRGHDNVLQNPLTLYLPKSIHGKILVTSRSLDAAESLTTRPLSYFGRGLNFVQADKAAAVELVRALDCIPLVVNYAAAYINRRSPRVTVASYLDGFWKSEKSVDSLLRSDKGHLSRHGGVTFGQIRREYPRAANLLMSEFLPQHIPESMLHSHDSDVTASNEGHADYVDS</sequence>
<feature type="region of interest" description="Disordered" evidence="1">
    <location>
        <begin position="235"/>
        <end position="254"/>
    </location>
</feature>